<gene>
    <name evidence="2" type="ORF">UFOPK1722_00890</name>
</gene>
<name>A0A6J6ERH3_9ZZZZ</name>
<reference evidence="2" key="1">
    <citation type="submission" date="2020-05" db="EMBL/GenBank/DDBJ databases">
        <authorList>
            <person name="Chiriac C."/>
            <person name="Salcher M."/>
            <person name="Ghai R."/>
            <person name="Kavagutti S V."/>
        </authorList>
    </citation>
    <scope>NUCLEOTIDE SEQUENCE</scope>
</reference>
<dbReference type="PIRSF" id="PIRSF028754">
    <property type="entry name" value="UCP028754"/>
    <property type="match status" value="1"/>
</dbReference>
<dbReference type="Gene3D" id="3.40.50.10900">
    <property type="entry name" value="PAC-like subunit"/>
    <property type="match status" value="1"/>
</dbReference>
<dbReference type="Pfam" id="PF09754">
    <property type="entry name" value="PAC2"/>
    <property type="match status" value="1"/>
</dbReference>
<evidence type="ECO:0000313" key="2">
    <source>
        <dbReference type="EMBL" id="CAB4579082.1"/>
    </source>
</evidence>
<accession>A0A6J6ERH3</accession>
<dbReference type="AlphaFoldDB" id="A0A6J6ERH3"/>
<dbReference type="InterPro" id="IPR008492">
    <property type="entry name" value="Rv2714-like"/>
</dbReference>
<dbReference type="EMBL" id="CAEZTS010000067">
    <property type="protein sequence ID" value="CAB4579082.1"/>
    <property type="molecule type" value="Genomic_DNA"/>
</dbReference>
<dbReference type="InterPro" id="IPR038389">
    <property type="entry name" value="PSMG2_sf"/>
</dbReference>
<feature type="region of interest" description="Disordered" evidence="1">
    <location>
        <begin position="263"/>
        <end position="282"/>
    </location>
</feature>
<organism evidence="2">
    <name type="scientific">freshwater metagenome</name>
    <dbReference type="NCBI Taxonomy" id="449393"/>
    <lineage>
        <taxon>unclassified sequences</taxon>
        <taxon>metagenomes</taxon>
        <taxon>ecological metagenomes</taxon>
    </lineage>
</organism>
<dbReference type="SUPFAM" id="SSF159659">
    <property type="entry name" value="Cgl1923-like"/>
    <property type="match status" value="1"/>
</dbReference>
<protein>
    <submittedName>
        <fullName evidence="2">Unannotated protein</fullName>
    </submittedName>
</protein>
<dbReference type="InterPro" id="IPR019151">
    <property type="entry name" value="Proteasome_assmbl_chaperone_2"/>
</dbReference>
<sequence length="302" mass="33063">MSSIPDVELNGELPRLGKPVLVVMLQGWIDAAGAANEAMNAIEAQINPIPVATFDADVFIDFRARRPTMEIRDGRNSNIEWPSIDLYAGHDRNGRDVLILTGSEPDSAWHRFSAAVRELCLRLDVSMMVGLGAYPFPTPHTRPSNLSCTTPSSDLLNKHAFVRTSVDVPAGMAAVLEQVLHDAGIPSISIWAQVPQYIPAMTYPAAAVALLDGLKDTTGLVFDRGSLQQEAVIQTERLDRLVAKNTEHQEMVEKLEQAYDTMAPRPSADTNSELLSEKDIPTPEELTAELEAFLRDANPDLP</sequence>
<evidence type="ECO:0000256" key="1">
    <source>
        <dbReference type="SAM" id="MobiDB-lite"/>
    </source>
</evidence>
<proteinExistence type="predicted"/>